<name>A0A9P7AQ40_9AGAM</name>
<dbReference type="GeneID" id="64596715"/>
<dbReference type="OrthoDB" id="3020812at2759"/>
<keyword evidence="2" id="KW-1185">Reference proteome</keyword>
<dbReference type="RefSeq" id="XP_041160407.1">
    <property type="nucleotide sequence ID" value="XM_041302951.1"/>
</dbReference>
<gene>
    <name evidence="1" type="ORF">HD556DRAFT_1371448</name>
</gene>
<comment type="caution">
    <text evidence="1">The sequence shown here is derived from an EMBL/GenBank/DDBJ whole genome shotgun (WGS) entry which is preliminary data.</text>
</comment>
<dbReference type="AlphaFoldDB" id="A0A9P7AQ40"/>
<protein>
    <submittedName>
        <fullName evidence="1">Uncharacterized protein</fullName>
    </submittedName>
</protein>
<dbReference type="EMBL" id="JABBWE010000027">
    <property type="protein sequence ID" value="KAG1794179.1"/>
    <property type="molecule type" value="Genomic_DNA"/>
</dbReference>
<proteinExistence type="predicted"/>
<sequence length="468" mass="52328">MFWYGIRSRRMRRLSHRMVMVIFICATVIWFWLTSAPVLRPKSAAWTVAAEILDILDAVVDGYVHPAMNSSVQAEESFSTRLLEQDAAAQQLLRYFSDLSRFDSCLSHSAIDATSASPVMPFIVPTSQIHNVSGSRIKPISCLCSSLAGKRLTMVGGDHVHRFHNLLLEHQRRFEGKRFPCLGKEFCTHHHMCSRATRNNPVLKEELMRYIRSPSTEELVQTGSSLVNYVLSDTLLTLPDPEAPEYSVPYIHAFSGVRSRETYWLASARKADILILGRGPFSAPPSTYTGNWSFLSGFPSYTRSYRVNIPSFASPIPKLLQIVDAAVHATLSVFLPEIQHTLDALRANGCLNRKKKIIWLVNQPRLPGKGHGQTNALLRTYLLPSGQGEPSPGDPKAVLLHHLAVLSTDERPKDSWTLYYNVQVYLQDRLLRQVLPRFGVPLLQLGTHLVEAGPGVAGPQLQCQGSHT</sequence>
<dbReference type="Proteomes" id="UP000719766">
    <property type="component" value="Unassembled WGS sequence"/>
</dbReference>
<evidence type="ECO:0000313" key="1">
    <source>
        <dbReference type="EMBL" id="KAG1794179.1"/>
    </source>
</evidence>
<evidence type="ECO:0000313" key="2">
    <source>
        <dbReference type="Proteomes" id="UP000719766"/>
    </source>
</evidence>
<accession>A0A9P7AQ40</accession>
<reference evidence="1" key="1">
    <citation type="journal article" date="2020" name="New Phytol.">
        <title>Comparative genomics reveals dynamic genome evolution in host specialist ectomycorrhizal fungi.</title>
        <authorList>
            <person name="Lofgren L.A."/>
            <person name="Nguyen N.H."/>
            <person name="Vilgalys R."/>
            <person name="Ruytinx J."/>
            <person name="Liao H.L."/>
            <person name="Branco S."/>
            <person name="Kuo A."/>
            <person name="LaButti K."/>
            <person name="Lipzen A."/>
            <person name="Andreopoulos W."/>
            <person name="Pangilinan J."/>
            <person name="Riley R."/>
            <person name="Hundley H."/>
            <person name="Na H."/>
            <person name="Barry K."/>
            <person name="Grigoriev I.V."/>
            <person name="Stajich J.E."/>
            <person name="Kennedy P.G."/>
        </authorList>
    </citation>
    <scope>NUCLEOTIDE SEQUENCE</scope>
    <source>
        <strain evidence="1">S12</strain>
    </source>
</reference>
<organism evidence="1 2">
    <name type="scientific">Suillus plorans</name>
    <dbReference type="NCBI Taxonomy" id="116603"/>
    <lineage>
        <taxon>Eukaryota</taxon>
        <taxon>Fungi</taxon>
        <taxon>Dikarya</taxon>
        <taxon>Basidiomycota</taxon>
        <taxon>Agaricomycotina</taxon>
        <taxon>Agaricomycetes</taxon>
        <taxon>Agaricomycetidae</taxon>
        <taxon>Boletales</taxon>
        <taxon>Suillineae</taxon>
        <taxon>Suillaceae</taxon>
        <taxon>Suillus</taxon>
    </lineage>
</organism>